<organism evidence="2 3">
    <name type="scientific">Haloprofundus marisrubri</name>
    <dbReference type="NCBI Taxonomy" id="1514971"/>
    <lineage>
        <taxon>Archaea</taxon>
        <taxon>Methanobacteriati</taxon>
        <taxon>Methanobacteriota</taxon>
        <taxon>Stenosarchaea group</taxon>
        <taxon>Halobacteria</taxon>
        <taxon>Halobacteriales</taxon>
        <taxon>Haloferacaceae</taxon>
        <taxon>Haloprofundus</taxon>
    </lineage>
</organism>
<dbReference type="EMBL" id="LOPU01000016">
    <property type="protein sequence ID" value="KTG10812.1"/>
    <property type="molecule type" value="Genomic_DNA"/>
</dbReference>
<name>A0A0W1RCM6_9EURY</name>
<dbReference type="AlphaFoldDB" id="A0A0W1RCM6"/>
<dbReference type="PROSITE" id="PS51257">
    <property type="entry name" value="PROKAR_LIPOPROTEIN"/>
    <property type="match status" value="1"/>
</dbReference>
<evidence type="ECO:0000313" key="2">
    <source>
        <dbReference type="EMBL" id="KTG10812.1"/>
    </source>
</evidence>
<feature type="region of interest" description="Disordered" evidence="1">
    <location>
        <begin position="25"/>
        <end position="72"/>
    </location>
</feature>
<feature type="compositionally biased region" description="Polar residues" evidence="1">
    <location>
        <begin position="29"/>
        <end position="49"/>
    </location>
</feature>
<reference evidence="2 3" key="1">
    <citation type="submission" date="2015-12" db="EMBL/GenBank/DDBJ databases">
        <title>Haloprofundus marisrubri gen. nov., sp. nov., an extremely halophilic archaeon isolated from the Discovery deep brine-seawater interface in the Red Sea.</title>
        <authorList>
            <person name="Zhang G."/>
            <person name="Stingl U."/>
            <person name="Rashid M."/>
        </authorList>
    </citation>
    <scope>NUCLEOTIDE SEQUENCE [LARGE SCALE GENOMIC DNA]</scope>
    <source>
        <strain evidence="2 3">SB9</strain>
    </source>
</reference>
<gene>
    <name evidence="2" type="ORF">AUR64_06375</name>
</gene>
<comment type="caution">
    <text evidence="2">The sequence shown here is derived from an EMBL/GenBank/DDBJ whole genome shotgun (WGS) entry which is preliminary data.</text>
</comment>
<keyword evidence="3" id="KW-1185">Reference proteome</keyword>
<accession>A0A0W1RCM6</accession>
<protein>
    <submittedName>
        <fullName evidence="2">Uncharacterized protein</fullName>
    </submittedName>
</protein>
<evidence type="ECO:0000256" key="1">
    <source>
        <dbReference type="SAM" id="MobiDB-lite"/>
    </source>
</evidence>
<dbReference type="RefSeq" id="WP_058580610.1">
    <property type="nucleotide sequence ID" value="NZ_LOPU01000016.1"/>
</dbReference>
<feature type="compositionally biased region" description="Polar residues" evidence="1">
    <location>
        <begin position="63"/>
        <end position="72"/>
    </location>
</feature>
<sequence>MTRSLPLFVALTVLLAGCGGSPVAPLPTSVPSETPAASETPLPTGTDARSATPAVVETEDARTQTTDPTASTTHDVEWWVENDRNDSAIRVVVSFGAHPVEQYRVIHPNGSTSRLAADSPELGRALADAPSVTGVGAASTVRTNLDPTAATFGVGENVPPDANVSLVAFVEENGTWVTTGYTPSRTGCGSDRSLTKSGFRFLDNGTSTFLTCDPR</sequence>
<dbReference type="Proteomes" id="UP000054387">
    <property type="component" value="Unassembled WGS sequence"/>
</dbReference>
<proteinExistence type="predicted"/>
<evidence type="ECO:0000313" key="3">
    <source>
        <dbReference type="Proteomes" id="UP000054387"/>
    </source>
</evidence>